<keyword evidence="4" id="KW-0804">Transcription</keyword>
<evidence type="ECO:0000256" key="5">
    <source>
        <dbReference type="PROSITE-ProRule" id="PRU00169"/>
    </source>
</evidence>
<dbReference type="PANTHER" id="PTHR43214">
    <property type="entry name" value="TWO-COMPONENT RESPONSE REGULATOR"/>
    <property type="match status" value="1"/>
</dbReference>
<evidence type="ECO:0000256" key="4">
    <source>
        <dbReference type="ARBA" id="ARBA00023163"/>
    </source>
</evidence>
<dbReference type="Pfam" id="PF00196">
    <property type="entry name" value="GerE"/>
    <property type="match status" value="1"/>
</dbReference>
<dbReference type="SUPFAM" id="SSF52172">
    <property type="entry name" value="CheY-like"/>
    <property type="match status" value="1"/>
</dbReference>
<feature type="domain" description="HTH luxR-type" evidence="6">
    <location>
        <begin position="164"/>
        <end position="229"/>
    </location>
</feature>
<dbReference type="CDD" id="cd06170">
    <property type="entry name" value="LuxR_C_like"/>
    <property type="match status" value="1"/>
</dbReference>
<dbReference type="CDD" id="cd17535">
    <property type="entry name" value="REC_NarL-like"/>
    <property type="match status" value="1"/>
</dbReference>
<dbReference type="InterPro" id="IPR058245">
    <property type="entry name" value="NreC/VraR/RcsB-like_REC"/>
</dbReference>
<dbReference type="SUPFAM" id="SSF46894">
    <property type="entry name" value="C-terminal effector domain of the bipartite response regulators"/>
    <property type="match status" value="1"/>
</dbReference>
<dbReference type="SMART" id="SM00448">
    <property type="entry name" value="REC"/>
    <property type="match status" value="1"/>
</dbReference>
<feature type="modified residue" description="4-aspartylphosphate" evidence="5">
    <location>
        <position position="60"/>
    </location>
</feature>
<dbReference type="PROSITE" id="PS50043">
    <property type="entry name" value="HTH_LUXR_2"/>
    <property type="match status" value="1"/>
</dbReference>
<dbReference type="Gene3D" id="3.40.50.2300">
    <property type="match status" value="1"/>
</dbReference>
<dbReference type="STRING" id="67365.GCA_001704635_05652"/>
<dbReference type="InterPro" id="IPR039420">
    <property type="entry name" value="WalR-like"/>
</dbReference>
<dbReference type="GO" id="GO:0000160">
    <property type="term" value="P:phosphorelay signal transduction system"/>
    <property type="evidence" value="ECO:0007669"/>
    <property type="project" value="InterPro"/>
</dbReference>
<keyword evidence="1 5" id="KW-0597">Phosphoprotein</keyword>
<organism evidence="8 9">
    <name type="scientific">Streptomyces sparsogenes DSM 40356</name>
    <dbReference type="NCBI Taxonomy" id="1331668"/>
    <lineage>
        <taxon>Bacteria</taxon>
        <taxon>Bacillati</taxon>
        <taxon>Actinomycetota</taxon>
        <taxon>Actinomycetes</taxon>
        <taxon>Kitasatosporales</taxon>
        <taxon>Streptomycetaceae</taxon>
        <taxon>Streptomyces</taxon>
    </lineage>
</organism>
<evidence type="ECO:0000259" key="7">
    <source>
        <dbReference type="PROSITE" id="PS50110"/>
    </source>
</evidence>
<dbReference type="Pfam" id="PF00072">
    <property type="entry name" value="Response_reg"/>
    <property type="match status" value="1"/>
</dbReference>
<dbReference type="InterPro" id="IPR016032">
    <property type="entry name" value="Sig_transdc_resp-reg_C-effctor"/>
</dbReference>
<dbReference type="GO" id="GO:0006355">
    <property type="term" value="P:regulation of DNA-templated transcription"/>
    <property type="evidence" value="ECO:0007669"/>
    <property type="project" value="InterPro"/>
</dbReference>
<name>A0A1R1S4K0_9ACTN</name>
<keyword evidence="2" id="KW-0805">Transcription regulation</keyword>
<dbReference type="PANTHER" id="PTHR43214:SF24">
    <property type="entry name" value="TRANSCRIPTIONAL REGULATORY PROTEIN NARL-RELATED"/>
    <property type="match status" value="1"/>
</dbReference>
<gene>
    <name evidence="8" type="ORF">SPAR_42639</name>
</gene>
<sequence>MTPAEPAAPRVVVADDQELVRTGFRLILTARGIDVVGEAADGAEAVAAVRGLRPDVVLMDIRMPVMDGLEAARRVLAQAPDCRVIMLTTFDLDRYVYAALAAGASGFLLKDVTPEHLASAVRLVRTGDALLAPSITRRLVERFAGAEEQRHRAGAERQPGTPAVHRDLAALTQREREVLTLVGRGLSNSELARTLTLSEATVKTHVARIFAKLALRDRAQAVVLAYETGLVFPGDSAGTRQQRR</sequence>
<evidence type="ECO:0000256" key="2">
    <source>
        <dbReference type="ARBA" id="ARBA00023015"/>
    </source>
</evidence>
<dbReference type="PROSITE" id="PS50110">
    <property type="entry name" value="RESPONSE_REGULATORY"/>
    <property type="match status" value="1"/>
</dbReference>
<evidence type="ECO:0000256" key="3">
    <source>
        <dbReference type="ARBA" id="ARBA00023125"/>
    </source>
</evidence>
<dbReference type="InterPro" id="IPR001789">
    <property type="entry name" value="Sig_transdc_resp-reg_receiver"/>
</dbReference>
<dbReference type="GeneID" id="96743237"/>
<dbReference type="EMBL" id="ASQP01000555">
    <property type="protein sequence ID" value="OMI33217.1"/>
    <property type="molecule type" value="Genomic_DNA"/>
</dbReference>
<evidence type="ECO:0000256" key="1">
    <source>
        <dbReference type="ARBA" id="ARBA00022553"/>
    </source>
</evidence>
<protein>
    <submittedName>
        <fullName evidence="8">Putative two-component system response regulator</fullName>
    </submittedName>
</protein>
<dbReference type="SMART" id="SM00421">
    <property type="entry name" value="HTH_LUXR"/>
    <property type="match status" value="1"/>
</dbReference>
<evidence type="ECO:0000313" key="9">
    <source>
        <dbReference type="Proteomes" id="UP000186168"/>
    </source>
</evidence>
<dbReference type="GO" id="GO:0003677">
    <property type="term" value="F:DNA binding"/>
    <property type="evidence" value="ECO:0007669"/>
    <property type="project" value="UniProtKB-KW"/>
</dbReference>
<reference evidence="8 9" key="1">
    <citation type="submission" date="2013-05" db="EMBL/GenBank/DDBJ databases">
        <title>Genome sequence of Streptomyces sparsogenes DSM 40356.</title>
        <authorList>
            <person name="Coyne S."/>
            <person name="Seebeck F.P."/>
        </authorList>
    </citation>
    <scope>NUCLEOTIDE SEQUENCE [LARGE SCALE GENOMIC DNA]</scope>
    <source>
        <strain evidence="8 9">DSM 40356</strain>
    </source>
</reference>
<dbReference type="AlphaFoldDB" id="A0A1R1S4K0"/>
<keyword evidence="3" id="KW-0238">DNA-binding</keyword>
<accession>A0A1R1S4K0</accession>
<feature type="domain" description="Response regulatory" evidence="7">
    <location>
        <begin position="10"/>
        <end position="125"/>
    </location>
</feature>
<comment type="caution">
    <text evidence="8">The sequence shown here is derived from an EMBL/GenBank/DDBJ whole genome shotgun (WGS) entry which is preliminary data.</text>
</comment>
<evidence type="ECO:0000259" key="6">
    <source>
        <dbReference type="PROSITE" id="PS50043"/>
    </source>
</evidence>
<proteinExistence type="predicted"/>
<keyword evidence="9" id="KW-1185">Reference proteome</keyword>
<evidence type="ECO:0000313" key="8">
    <source>
        <dbReference type="EMBL" id="OMI33217.1"/>
    </source>
</evidence>
<dbReference type="Proteomes" id="UP000186168">
    <property type="component" value="Unassembled WGS sequence"/>
</dbReference>
<dbReference type="InterPro" id="IPR000792">
    <property type="entry name" value="Tscrpt_reg_LuxR_C"/>
</dbReference>
<dbReference type="RefSeq" id="WP_065961080.1">
    <property type="nucleotide sequence ID" value="NZ_ASQP01000555.1"/>
</dbReference>
<dbReference type="InterPro" id="IPR011006">
    <property type="entry name" value="CheY-like_superfamily"/>
</dbReference>
<dbReference type="PRINTS" id="PR00038">
    <property type="entry name" value="HTHLUXR"/>
</dbReference>